<evidence type="ECO:0000313" key="3">
    <source>
        <dbReference type="Proteomes" id="UP000076532"/>
    </source>
</evidence>
<keyword evidence="3" id="KW-1185">Reference proteome</keyword>
<dbReference type="Proteomes" id="UP000076532">
    <property type="component" value="Unassembled WGS sequence"/>
</dbReference>
<accession>A0A166ACN6</accession>
<feature type="region of interest" description="Disordered" evidence="1">
    <location>
        <begin position="793"/>
        <end position="813"/>
    </location>
</feature>
<name>A0A166ACN6_9AGAM</name>
<feature type="compositionally biased region" description="Basic and acidic residues" evidence="1">
    <location>
        <begin position="793"/>
        <end position="809"/>
    </location>
</feature>
<proteinExistence type="predicted"/>
<protein>
    <submittedName>
        <fullName evidence="2">Uncharacterized protein</fullName>
    </submittedName>
</protein>
<evidence type="ECO:0000313" key="2">
    <source>
        <dbReference type="EMBL" id="KZP11473.1"/>
    </source>
</evidence>
<dbReference type="AlphaFoldDB" id="A0A166ACN6"/>
<organism evidence="2 3">
    <name type="scientific">Athelia psychrophila</name>
    <dbReference type="NCBI Taxonomy" id="1759441"/>
    <lineage>
        <taxon>Eukaryota</taxon>
        <taxon>Fungi</taxon>
        <taxon>Dikarya</taxon>
        <taxon>Basidiomycota</taxon>
        <taxon>Agaricomycotina</taxon>
        <taxon>Agaricomycetes</taxon>
        <taxon>Agaricomycetidae</taxon>
        <taxon>Atheliales</taxon>
        <taxon>Atheliaceae</taxon>
        <taxon>Athelia</taxon>
    </lineage>
</organism>
<feature type="region of interest" description="Disordered" evidence="1">
    <location>
        <begin position="223"/>
        <end position="305"/>
    </location>
</feature>
<gene>
    <name evidence="2" type="ORF">FIBSPDRAFT_962231</name>
</gene>
<evidence type="ECO:0000256" key="1">
    <source>
        <dbReference type="SAM" id="MobiDB-lite"/>
    </source>
</evidence>
<dbReference type="OrthoDB" id="2919534at2759"/>
<reference evidence="2 3" key="1">
    <citation type="journal article" date="2016" name="Mol. Biol. Evol.">
        <title>Comparative Genomics of Early-Diverging Mushroom-Forming Fungi Provides Insights into the Origins of Lignocellulose Decay Capabilities.</title>
        <authorList>
            <person name="Nagy L.G."/>
            <person name="Riley R."/>
            <person name="Tritt A."/>
            <person name="Adam C."/>
            <person name="Daum C."/>
            <person name="Floudas D."/>
            <person name="Sun H."/>
            <person name="Yadav J.S."/>
            <person name="Pangilinan J."/>
            <person name="Larsson K.H."/>
            <person name="Matsuura K."/>
            <person name="Barry K."/>
            <person name="Labutti K."/>
            <person name="Kuo R."/>
            <person name="Ohm R.A."/>
            <person name="Bhattacharya S.S."/>
            <person name="Shirouzu T."/>
            <person name="Yoshinaga Y."/>
            <person name="Martin F.M."/>
            <person name="Grigoriev I.V."/>
            <person name="Hibbett D.S."/>
        </authorList>
    </citation>
    <scope>NUCLEOTIDE SEQUENCE [LARGE SCALE GENOMIC DNA]</scope>
    <source>
        <strain evidence="2 3">CBS 109695</strain>
    </source>
</reference>
<sequence>MAGQQNHPVTIPADFPIFSGRIDDDTHKHTSTAWFQLFERLFARGTNEADKIYYFELSLATSSPADDWFTAVPPTDKDTWPKIKALFHTKWPAVANTEASIPARRAAMWEIKLSEEELGKMEGEKRNRVYTHVGWANKVEAIWETLGDTNGHLLDSIRHNIPQALIFMMNVRAEDENDGAKFFTAVRNVQIEKVLGKAKESAAMRDLEERVAAMTGLSVTQHTAFPSHAGPDNNHRHTYVPQAQQQPYSPQHGTSPQPPPPNQHQPAQRSTHEVPPHQRAPGLYAPMTPSPYVPRQQLPTPMQSSPNPFGDINTPRQSAFAQRLMNTPASPSAGRDSTYLARQAVTNSTPFADDQAGREAYAVAAKAWEDLNGMGMCTFLTTLLPLSPGTDRLGASECYRCGKASQPPHRGVDCVDVNRIPVKEAQWRSYVTKFLQGNRNNFATPGRNPGIARIAVTDDGIAYDTQLYPGEALTFVDNETSAATELRGYQGEIELVAQTDNACKITVDRNLTTVLPYARPLLPSILALYHPHSHVKPFKQRIQLLGPKDYAVRTTAQVDDGAMRNCIGLHIWKAYGLCLGTLTPTTTSVVVANNQLVRCAGSWAGTVRIGGTESFTHFLVFDCGRAFDLILGKPWLHEVQGIHNYITDVIEIEGDDRNEKRVSIPNIEDELAEATEAHPEVRQDLQPVAQPVAQLSVSMVPSLDDMIEAEYQRTTTLQSQQGRFAESRWSPYLEVEHGEIDDDEPVREPSREPLWFTTDCEQRDIERRRKIDDRDDRRRRRRDQFQWLDNEAAKYDEEEVHPGPPDRPKRTNRTCKELQASWRARRLTIALVKAYEPTDADGLLEPRTRSV</sequence>
<dbReference type="InterPro" id="IPR021109">
    <property type="entry name" value="Peptidase_aspartic_dom_sf"/>
</dbReference>
<dbReference type="CDD" id="cd00303">
    <property type="entry name" value="retropepsin_like"/>
    <property type="match status" value="1"/>
</dbReference>
<dbReference type="EMBL" id="KV417662">
    <property type="protein sequence ID" value="KZP11473.1"/>
    <property type="molecule type" value="Genomic_DNA"/>
</dbReference>
<dbReference type="SUPFAM" id="SSF50630">
    <property type="entry name" value="Acid proteases"/>
    <property type="match status" value="1"/>
</dbReference>
<dbReference type="Gene3D" id="2.40.70.10">
    <property type="entry name" value="Acid Proteases"/>
    <property type="match status" value="1"/>
</dbReference>